<evidence type="ECO:0000259" key="4">
    <source>
        <dbReference type="Pfam" id="PF13407"/>
    </source>
</evidence>
<evidence type="ECO:0000256" key="3">
    <source>
        <dbReference type="SAM" id="SignalP"/>
    </source>
</evidence>
<dbReference type="PANTHER" id="PTHR30036:SF1">
    <property type="entry name" value="D-XYLOSE-BINDING PERIPLASMIC PROTEIN"/>
    <property type="match status" value="1"/>
</dbReference>
<dbReference type="Proteomes" id="UP001597282">
    <property type="component" value="Unassembled WGS sequence"/>
</dbReference>
<sequence>MGLHKKFWVFLFVGILLMAVTGCNASGDSDAGKDKDLKVALLLPETGTSARYESQDKPNFEKTVKKLNPDVEVIYQNAQGDSQAQQKQAESAITDGAQVLVLDPQDSKAAATIVRKAHEADVKVISYDRLILNAKVDYYISFDNEKVGELQGKYLADNTKKGGKVIMINGAQTDNNALLYRKGAHNILDPLFKDGTLENGYESYTPDWSADHALRESEQALTKLNNQVDGVLAANDSNAGAAIKALKAQGLAGKVPVTGQDATDDGLRNIVLGYQSMSVYKDVKKEATAAAKLAVTLVEGKKPPKGLVNGKTNNKMTDVPSILLDPIAVTKENMADTVIQGGYTTWDKVCTGEAANKCPKH</sequence>
<dbReference type="CDD" id="cd19995">
    <property type="entry name" value="PBP1_ABC_xylose_binding-like"/>
    <property type="match status" value="1"/>
</dbReference>
<dbReference type="InterPro" id="IPR025997">
    <property type="entry name" value="SBP_2_dom"/>
</dbReference>
<dbReference type="Gene3D" id="3.40.50.2300">
    <property type="match status" value="2"/>
</dbReference>
<evidence type="ECO:0000313" key="6">
    <source>
        <dbReference type="Proteomes" id="UP001597282"/>
    </source>
</evidence>
<dbReference type="Pfam" id="PF13407">
    <property type="entry name" value="Peripla_BP_4"/>
    <property type="match status" value="1"/>
</dbReference>
<feature type="domain" description="Periplasmic binding protein" evidence="4">
    <location>
        <begin position="44"/>
        <end position="302"/>
    </location>
</feature>
<dbReference type="PANTHER" id="PTHR30036">
    <property type="entry name" value="D-XYLOSE-BINDING PERIPLASMIC PROTEIN"/>
    <property type="match status" value="1"/>
</dbReference>
<name>A0ABW4CCL3_9BACL</name>
<protein>
    <submittedName>
        <fullName evidence="5">Sugar ABC transporter substrate-binding protein</fullName>
    </submittedName>
</protein>
<reference evidence="6" key="1">
    <citation type="journal article" date="2019" name="Int. J. Syst. Evol. Microbiol.">
        <title>The Global Catalogue of Microorganisms (GCM) 10K type strain sequencing project: providing services to taxonomists for standard genome sequencing and annotation.</title>
        <authorList>
            <consortium name="The Broad Institute Genomics Platform"/>
            <consortium name="The Broad Institute Genome Sequencing Center for Infectious Disease"/>
            <person name="Wu L."/>
            <person name="Ma J."/>
        </authorList>
    </citation>
    <scope>NUCLEOTIDE SEQUENCE [LARGE SCALE GENOMIC DNA]</scope>
    <source>
        <strain evidence="6">S1</strain>
    </source>
</reference>
<proteinExistence type="predicted"/>
<comment type="subcellular location">
    <subcellularLocation>
        <location evidence="1">Cell envelope</location>
    </subcellularLocation>
</comment>
<dbReference type="SUPFAM" id="SSF53822">
    <property type="entry name" value="Periplasmic binding protein-like I"/>
    <property type="match status" value="1"/>
</dbReference>
<evidence type="ECO:0000256" key="2">
    <source>
        <dbReference type="ARBA" id="ARBA00022729"/>
    </source>
</evidence>
<keyword evidence="6" id="KW-1185">Reference proteome</keyword>
<dbReference type="PROSITE" id="PS51257">
    <property type="entry name" value="PROKAR_LIPOPROTEIN"/>
    <property type="match status" value="1"/>
</dbReference>
<dbReference type="InterPro" id="IPR028082">
    <property type="entry name" value="Peripla_BP_I"/>
</dbReference>
<dbReference type="RefSeq" id="WP_380167481.1">
    <property type="nucleotide sequence ID" value="NZ_JBHTNU010000026.1"/>
</dbReference>
<comment type="caution">
    <text evidence="5">The sequence shown here is derived from an EMBL/GenBank/DDBJ whole genome shotgun (WGS) entry which is preliminary data.</text>
</comment>
<feature type="signal peptide" evidence="3">
    <location>
        <begin position="1"/>
        <end position="25"/>
    </location>
</feature>
<keyword evidence="2 3" id="KW-0732">Signal</keyword>
<dbReference type="EMBL" id="JBHTNU010000026">
    <property type="protein sequence ID" value="MFD1428512.1"/>
    <property type="molecule type" value="Genomic_DNA"/>
</dbReference>
<feature type="chain" id="PRO_5046519060" evidence="3">
    <location>
        <begin position="26"/>
        <end position="361"/>
    </location>
</feature>
<evidence type="ECO:0000256" key="1">
    <source>
        <dbReference type="ARBA" id="ARBA00004196"/>
    </source>
</evidence>
<accession>A0ABW4CCL3</accession>
<gene>
    <name evidence="5" type="ORF">ACFQ4Y_16555</name>
</gene>
<evidence type="ECO:0000313" key="5">
    <source>
        <dbReference type="EMBL" id="MFD1428512.1"/>
    </source>
</evidence>
<organism evidence="5 6">
    <name type="scientific">Kroppenstedtia sanguinis</name>
    <dbReference type="NCBI Taxonomy" id="1380684"/>
    <lineage>
        <taxon>Bacteria</taxon>
        <taxon>Bacillati</taxon>
        <taxon>Bacillota</taxon>
        <taxon>Bacilli</taxon>
        <taxon>Bacillales</taxon>
        <taxon>Thermoactinomycetaceae</taxon>
        <taxon>Kroppenstedtia</taxon>
    </lineage>
</organism>
<dbReference type="InterPro" id="IPR050555">
    <property type="entry name" value="Bact_Solute-Bind_Prot2"/>
</dbReference>